<accession>A0A2Y9B944</accession>
<dbReference type="RefSeq" id="WP_109566115.1">
    <property type="nucleotide sequence ID" value="NZ_QGDJ01000015.1"/>
</dbReference>
<sequence length="157" mass="15763">MKIATTTTRVCMLAAGAAAAETFSGGVLGRGTGDTTMMPVSETLIVMKTDAMYESFEVAPGHPLEGASGPCFGAVEIKAGAVTGSGRCVYDTASGDKAVMMWQATGLSENGALTGEWSISGGTGAWATATGSGGFSSLTDPETGKFVNTISGDIVME</sequence>
<dbReference type="EMBL" id="UETC01000015">
    <property type="protein sequence ID" value="SSA50759.1"/>
    <property type="molecule type" value="Genomic_DNA"/>
</dbReference>
<gene>
    <name evidence="2" type="ORF">BCF38_11587</name>
    <name evidence="3" type="ORF">SAMN05421539_11587</name>
</gene>
<feature type="signal peptide" evidence="1">
    <location>
        <begin position="1"/>
        <end position="20"/>
    </location>
</feature>
<evidence type="ECO:0000256" key="1">
    <source>
        <dbReference type="SAM" id="SignalP"/>
    </source>
</evidence>
<feature type="chain" id="PRO_5036326992" description="Avidin family protein" evidence="1">
    <location>
        <begin position="21"/>
        <end position="157"/>
    </location>
</feature>
<reference evidence="2 4" key="2">
    <citation type="submission" date="2018-03" db="EMBL/GenBank/DDBJ databases">
        <title>Genomic Encyclopedia of Archaeal and Bacterial Type Strains, Phase II (KMG-II): from individual species to whole genera.</title>
        <authorList>
            <person name="Goeker M."/>
        </authorList>
    </citation>
    <scope>NUCLEOTIDE SEQUENCE [LARGE SCALE GENOMIC DNA]</scope>
    <source>
        <strain evidence="2 4">DSM 25227</strain>
    </source>
</reference>
<evidence type="ECO:0000313" key="4">
    <source>
        <dbReference type="Proteomes" id="UP000245839"/>
    </source>
</evidence>
<evidence type="ECO:0008006" key="6">
    <source>
        <dbReference type="Google" id="ProtNLM"/>
    </source>
</evidence>
<dbReference type="Proteomes" id="UP000251571">
    <property type="component" value="Unassembled WGS sequence"/>
</dbReference>
<proteinExistence type="predicted"/>
<dbReference type="AlphaFoldDB" id="A0A2Y9B944"/>
<dbReference type="EMBL" id="QGDJ01000015">
    <property type="protein sequence ID" value="PWJ12951.1"/>
    <property type="molecule type" value="Genomic_DNA"/>
</dbReference>
<dbReference type="OrthoDB" id="7862633at2"/>
<protein>
    <recommendedName>
        <fullName evidence="6">Avidin family protein</fullName>
    </recommendedName>
</protein>
<keyword evidence="4" id="KW-1185">Reference proteome</keyword>
<reference evidence="3 5" key="1">
    <citation type="submission" date="2016-10" db="EMBL/GenBank/DDBJ databases">
        <authorList>
            <person name="Cai Z."/>
        </authorList>
    </citation>
    <scope>NUCLEOTIDE SEQUENCE [LARGE SCALE GENOMIC DNA]</scope>
    <source>
        <strain evidence="3 5">DSM 25227</strain>
    </source>
</reference>
<evidence type="ECO:0000313" key="3">
    <source>
        <dbReference type="EMBL" id="SSA50759.1"/>
    </source>
</evidence>
<name>A0A2Y9B944_9RHOB</name>
<keyword evidence="1" id="KW-0732">Signal</keyword>
<dbReference type="Proteomes" id="UP000245839">
    <property type="component" value="Unassembled WGS sequence"/>
</dbReference>
<evidence type="ECO:0000313" key="2">
    <source>
        <dbReference type="EMBL" id="PWJ12951.1"/>
    </source>
</evidence>
<organism evidence="3 5">
    <name type="scientific">Jannaschia seohaensis</name>
    <dbReference type="NCBI Taxonomy" id="475081"/>
    <lineage>
        <taxon>Bacteria</taxon>
        <taxon>Pseudomonadati</taxon>
        <taxon>Pseudomonadota</taxon>
        <taxon>Alphaproteobacteria</taxon>
        <taxon>Rhodobacterales</taxon>
        <taxon>Roseobacteraceae</taxon>
        <taxon>Jannaschia</taxon>
    </lineage>
</organism>
<evidence type="ECO:0000313" key="5">
    <source>
        <dbReference type="Proteomes" id="UP000251571"/>
    </source>
</evidence>